<dbReference type="SMART" id="SM00100">
    <property type="entry name" value="cNMP"/>
    <property type="match status" value="1"/>
</dbReference>
<dbReference type="EMBL" id="FNYY01000012">
    <property type="protein sequence ID" value="SEJ86225.1"/>
    <property type="molecule type" value="Genomic_DNA"/>
</dbReference>
<organism evidence="7 8">
    <name type="scientific">Marinovum algicola</name>
    <dbReference type="NCBI Taxonomy" id="42444"/>
    <lineage>
        <taxon>Bacteria</taxon>
        <taxon>Pseudomonadati</taxon>
        <taxon>Pseudomonadota</taxon>
        <taxon>Alphaproteobacteria</taxon>
        <taxon>Rhodobacterales</taxon>
        <taxon>Roseobacteraceae</taxon>
        <taxon>Marinovum</taxon>
    </lineage>
</organism>
<proteinExistence type="inferred from homology"/>
<dbReference type="GO" id="GO:0003955">
    <property type="term" value="F:NAD(P)H dehydrogenase (quinone) activity"/>
    <property type="evidence" value="ECO:0007669"/>
    <property type="project" value="TreeGrafter"/>
</dbReference>
<evidence type="ECO:0000313" key="7">
    <source>
        <dbReference type="EMBL" id="SEJ86225.1"/>
    </source>
</evidence>
<accession>A0A975WC46</accession>
<dbReference type="InterPro" id="IPR000595">
    <property type="entry name" value="cNMP-bd_dom"/>
</dbReference>
<dbReference type="GO" id="GO:0019646">
    <property type="term" value="P:aerobic electron transport chain"/>
    <property type="evidence" value="ECO:0007669"/>
    <property type="project" value="TreeGrafter"/>
</dbReference>
<keyword evidence="8" id="KW-1185">Reference proteome</keyword>
<dbReference type="SUPFAM" id="SSF51206">
    <property type="entry name" value="cAMP-binding domain-like"/>
    <property type="match status" value="1"/>
</dbReference>
<dbReference type="InterPro" id="IPR054585">
    <property type="entry name" value="NDH2-like_C"/>
</dbReference>
<dbReference type="RefSeq" id="WP_074837460.1">
    <property type="nucleotide sequence ID" value="NZ_CATMKJ010000025.1"/>
</dbReference>
<dbReference type="PANTHER" id="PTHR42913:SF3">
    <property type="entry name" value="64 KDA MITOCHONDRIAL NADH DEHYDROGENASE (EUROFUNG)"/>
    <property type="match status" value="1"/>
</dbReference>
<comment type="caution">
    <text evidence="7">The sequence shown here is derived from an EMBL/GenBank/DDBJ whole genome shotgun (WGS) entry which is preliminary data.</text>
</comment>
<dbReference type="Gene3D" id="2.60.120.10">
    <property type="entry name" value="Jelly Rolls"/>
    <property type="match status" value="1"/>
</dbReference>
<keyword evidence="3" id="KW-0285">Flavoprotein</keyword>
<feature type="domain" description="Cyclic nucleotide-binding" evidence="6">
    <location>
        <begin position="434"/>
        <end position="514"/>
    </location>
</feature>
<gene>
    <name evidence="7" type="ORF">SAMN04487940_11236</name>
</gene>
<reference evidence="7 8" key="1">
    <citation type="submission" date="2016-10" db="EMBL/GenBank/DDBJ databases">
        <authorList>
            <person name="Varghese N."/>
            <person name="Submissions S."/>
        </authorList>
    </citation>
    <scope>NUCLEOTIDE SEQUENCE [LARGE SCALE GENOMIC DNA]</scope>
    <source>
        <strain evidence="7 8">FF3</strain>
    </source>
</reference>
<dbReference type="InterPro" id="IPR018490">
    <property type="entry name" value="cNMP-bd_dom_sf"/>
</dbReference>
<dbReference type="Pfam" id="PF00027">
    <property type="entry name" value="cNMP_binding"/>
    <property type="match status" value="1"/>
</dbReference>
<dbReference type="PRINTS" id="PR00368">
    <property type="entry name" value="FADPNR"/>
</dbReference>
<dbReference type="InterPro" id="IPR036188">
    <property type="entry name" value="FAD/NAD-bd_sf"/>
</dbReference>
<dbReference type="Pfam" id="PF07992">
    <property type="entry name" value="Pyr_redox_2"/>
    <property type="match status" value="1"/>
</dbReference>
<comment type="cofactor">
    <cofactor evidence="1">
        <name>FAD</name>
        <dbReference type="ChEBI" id="CHEBI:57692"/>
    </cofactor>
</comment>
<evidence type="ECO:0000256" key="3">
    <source>
        <dbReference type="ARBA" id="ARBA00022630"/>
    </source>
</evidence>
<dbReference type="InterPro" id="IPR051169">
    <property type="entry name" value="NADH-Q_oxidoreductase"/>
</dbReference>
<dbReference type="PROSITE" id="PS50042">
    <property type="entry name" value="CNMP_BINDING_3"/>
    <property type="match status" value="1"/>
</dbReference>
<evidence type="ECO:0000313" key="8">
    <source>
        <dbReference type="Proteomes" id="UP000182932"/>
    </source>
</evidence>
<dbReference type="InterPro" id="IPR014710">
    <property type="entry name" value="RmlC-like_jellyroll"/>
</dbReference>
<protein>
    <submittedName>
        <fullName evidence="7">Cyclic nucleotide-regulated FAD-dependent pyridine nucleotide-disulphide oxidoreductase</fullName>
    </submittedName>
</protein>
<dbReference type="CDD" id="cd00038">
    <property type="entry name" value="CAP_ED"/>
    <property type="match status" value="1"/>
</dbReference>
<dbReference type="SUPFAM" id="SSF51905">
    <property type="entry name" value="FAD/NAD(P)-binding domain"/>
    <property type="match status" value="2"/>
</dbReference>
<name>A0A975WC46_9RHOB</name>
<evidence type="ECO:0000259" key="6">
    <source>
        <dbReference type="PROSITE" id="PS50042"/>
    </source>
</evidence>
<dbReference type="PANTHER" id="PTHR42913">
    <property type="entry name" value="APOPTOSIS-INDUCING FACTOR 1"/>
    <property type="match status" value="1"/>
</dbReference>
<evidence type="ECO:0000256" key="5">
    <source>
        <dbReference type="ARBA" id="ARBA00023002"/>
    </source>
</evidence>
<keyword evidence="5" id="KW-0560">Oxidoreductase</keyword>
<dbReference type="GeneID" id="80819437"/>
<dbReference type="InterPro" id="IPR023753">
    <property type="entry name" value="FAD/NAD-binding_dom"/>
</dbReference>
<dbReference type="AlphaFoldDB" id="A0A975WC46"/>
<dbReference type="Gene3D" id="3.50.50.100">
    <property type="match status" value="1"/>
</dbReference>
<evidence type="ECO:0000256" key="1">
    <source>
        <dbReference type="ARBA" id="ARBA00001974"/>
    </source>
</evidence>
<sequence>MAPSPTQRILILGGGFAGMFAARELSRSLGKGAEIELINEVNFFTFQPLLPEVAAGSISVRDAVAPLRRLLPGVRVRQAQIHDIDTARKVVIIFQGLQRRYTEVPYDHLVLALGQVSDLSRVPGLAAHALTMKTLSDALTLRNHVIDKLEHADITALPEVKKELLTFTVIGGGFSGVETAGEMLELIHKSLVFYPNIDKREINVQVVEFADRLLGELPASLAAYATKQLQKRGARVLLNTGITEATGTAMVTTSGEVIGTRTIVATIGNAPSPLIRGLGLPNDRGRLRVDRRLRIEGHENIWSLGDAAQIPLVENARDRADFAPPTAQFAVREARTLARNLKAALHGLELAPFVYRSKGALASLGGHRGVAEVYGLRFAGLPAWLLWRAYYLGFLPGFATKVRVGMQWLLDSMVGRSTVQTGIRQGPGTRYLRYRAGDRVFEEGNRADGFYAVLEGAFELRYRNDDGTEALHHIAPGGHFGDRVLFGNGLRTGTVRALEDSLVLMIGAEDFRRLHEAMPPVREYFERRRAGPAQEESAA</sequence>
<dbReference type="Pfam" id="PF22366">
    <property type="entry name" value="NDH2_C"/>
    <property type="match status" value="1"/>
</dbReference>
<comment type="similarity">
    <text evidence="2">Belongs to the NADH dehydrogenase family.</text>
</comment>
<keyword evidence="4" id="KW-0274">FAD</keyword>
<evidence type="ECO:0000256" key="4">
    <source>
        <dbReference type="ARBA" id="ARBA00022827"/>
    </source>
</evidence>
<dbReference type="Proteomes" id="UP000182932">
    <property type="component" value="Unassembled WGS sequence"/>
</dbReference>
<evidence type="ECO:0000256" key="2">
    <source>
        <dbReference type="ARBA" id="ARBA00005272"/>
    </source>
</evidence>